<dbReference type="OrthoDB" id="8592199at2"/>
<reference evidence="13 14" key="1">
    <citation type="journal article" date="2013" name="Genome Biol.">
        <title>Genomic analysis reveals key aspects of prokaryotic symbiosis in the phototrophic consortium "Chlorochromatium aggregatum".</title>
        <authorList>
            <person name="Liu Z."/>
            <person name="Muller J."/>
            <person name="Li T."/>
            <person name="Alvey R.M."/>
            <person name="Vogl K."/>
            <person name="Frigaard N.U."/>
            <person name="Rockwell N.C."/>
            <person name="Boyd E.S."/>
            <person name="Tomsho L.P."/>
            <person name="Schuster S.C."/>
            <person name="Henke P."/>
            <person name="Rohde M."/>
            <person name="Overmann J."/>
            <person name="Bryant D.A."/>
        </authorList>
    </citation>
    <scope>NUCLEOTIDE SEQUENCE [LARGE SCALE GENOMIC DNA]</scope>
    <source>
        <strain evidence="13">CR</strain>
    </source>
</reference>
<dbReference type="GO" id="GO:0015628">
    <property type="term" value="P:protein secretion by the type II secretion system"/>
    <property type="evidence" value="ECO:0007669"/>
    <property type="project" value="InterPro"/>
</dbReference>
<protein>
    <recommendedName>
        <fullName evidence="2">Type II secretion system protein H</fullName>
    </recommendedName>
    <alternativeName>
        <fullName evidence="10">General secretion pathway protein H</fullName>
    </alternativeName>
</protein>
<dbReference type="InterPro" id="IPR012902">
    <property type="entry name" value="N_methyl_site"/>
</dbReference>
<comment type="similarity">
    <text evidence="9">Belongs to the GSP H family.</text>
</comment>
<organism evidence="13 14">
    <name type="scientific">Candidatus Symbiobacter mobilis CR</name>
    <dbReference type="NCBI Taxonomy" id="946483"/>
    <lineage>
        <taxon>Bacteria</taxon>
        <taxon>Pseudomonadati</taxon>
        <taxon>Pseudomonadota</taxon>
        <taxon>Betaproteobacteria</taxon>
        <taxon>Burkholderiales</taxon>
        <taxon>Comamonadaceae</taxon>
    </lineage>
</organism>
<evidence type="ECO:0000313" key="13">
    <source>
        <dbReference type="EMBL" id="AGX87174.1"/>
    </source>
</evidence>
<keyword evidence="3" id="KW-1003">Cell membrane</keyword>
<keyword evidence="6 11" id="KW-0812">Transmembrane</keyword>
<keyword evidence="14" id="KW-1185">Reference proteome</keyword>
<accession>U5NAF0</accession>
<name>U5NAF0_9BURK</name>
<dbReference type="SUPFAM" id="SSF54523">
    <property type="entry name" value="Pili subunits"/>
    <property type="match status" value="1"/>
</dbReference>
<evidence type="ECO:0000259" key="12">
    <source>
        <dbReference type="Pfam" id="PF12019"/>
    </source>
</evidence>
<dbReference type="AlphaFoldDB" id="U5NAF0"/>
<sequence>MSNILHSQHRGFTLIELMVVLAIVAILSTIAAPSLRSIIQTGAIASGVNTFLADLRFARSEALRRGGGVVMCRSDAPLATSPACNTGSGPGGNGWVSGWIVYYDADSLNGRSSSDPILRRQEPLTSLDSIGGSSTTSIVFTATGRLRSLSGGTLSLQFGGPKFPIPTRRMVCVSVGGRGRVAGDGYASCAS</sequence>
<evidence type="ECO:0000256" key="7">
    <source>
        <dbReference type="ARBA" id="ARBA00022989"/>
    </source>
</evidence>
<dbReference type="eggNOG" id="COG4970">
    <property type="taxonomic scope" value="Bacteria"/>
</dbReference>
<dbReference type="GO" id="GO:0005886">
    <property type="term" value="C:plasma membrane"/>
    <property type="evidence" value="ECO:0007669"/>
    <property type="project" value="UniProtKB-SubCell"/>
</dbReference>
<evidence type="ECO:0000256" key="3">
    <source>
        <dbReference type="ARBA" id="ARBA00022475"/>
    </source>
</evidence>
<evidence type="ECO:0000313" key="14">
    <source>
        <dbReference type="Proteomes" id="UP000017184"/>
    </source>
</evidence>
<dbReference type="RefSeq" id="WP_022771992.1">
    <property type="nucleotide sequence ID" value="NC_022576.1"/>
</dbReference>
<evidence type="ECO:0000256" key="1">
    <source>
        <dbReference type="ARBA" id="ARBA00004377"/>
    </source>
</evidence>
<evidence type="ECO:0000256" key="11">
    <source>
        <dbReference type="SAM" id="Phobius"/>
    </source>
</evidence>
<dbReference type="STRING" id="946483.Cenrod_1080"/>
<keyword evidence="8 11" id="KW-0472">Membrane</keyword>
<feature type="transmembrane region" description="Helical" evidence="11">
    <location>
        <begin position="12"/>
        <end position="32"/>
    </location>
</feature>
<dbReference type="Gene3D" id="3.55.40.10">
    <property type="entry name" value="minor pseudopilin epsh domain"/>
    <property type="match status" value="1"/>
</dbReference>
<dbReference type="KEGG" id="cbx:Cenrod_1080"/>
<evidence type="ECO:0000256" key="2">
    <source>
        <dbReference type="ARBA" id="ARBA00021549"/>
    </source>
</evidence>
<dbReference type="Proteomes" id="UP000017184">
    <property type="component" value="Chromosome"/>
</dbReference>
<evidence type="ECO:0000256" key="10">
    <source>
        <dbReference type="ARBA" id="ARBA00030775"/>
    </source>
</evidence>
<dbReference type="Pfam" id="PF07963">
    <property type="entry name" value="N_methyl"/>
    <property type="match status" value="1"/>
</dbReference>
<dbReference type="GO" id="GO:0015627">
    <property type="term" value="C:type II protein secretion system complex"/>
    <property type="evidence" value="ECO:0007669"/>
    <property type="project" value="InterPro"/>
</dbReference>
<gene>
    <name evidence="13" type="primary">fimT</name>
    <name evidence="13" type="ORF">Cenrod_1080</name>
</gene>
<evidence type="ECO:0000256" key="9">
    <source>
        <dbReference type="ARBA" id="ARBA00025772"/>
    </source>
</evidence>
<dbReference type="NCBIfam" id="TIGR02532">
    <property type="entry name" value="IV_pilin_GFxxxE"/>
    <property type="match status" value="1"/>
</dbReference>
<dbReference type="Pfam" id="PF12019">
    <property type="entry name" value="GspH"/>
    <property type="match status" value="1"/>
</dbReference>
<dbReference type="HOGENOM" id="CLU_084761_1_3_4"/>
<evidence type="ECO:0000256" key="4">
    <source>
        <dbReference type="ARBA" id="ARBA00022481"/>
    </source>
</evidence>
<dbReference type="InterPro" id="IPR045584">
    <property type="entry name" value="Pilin-like"/>
</dbReference>
<keyword evidence="5" id="KW-0997">Cell inner membrane</keyword>
<keyword evidence="7 11" id="KW-1133">Transmembrane helix</keyword>
<proteinExistence type="inferred from homology"/>
<dbReference type="EMBL" id="CP004885">
    <property type="protein sequence ID" value="AGX87174.1"/>
    <property type="molecule type" value="Genomic_DNA"/>
</dbReference>
<evidence type="ECO:0000256" key="6">
    <source>
        <dbReference type="ARBA" id="ARBA00022692"/>
    </source>
</evidence>
<feature type="domain" description="General secretion pathway GspH" evidence="12">
    <location>
        <begin position="48"/>
        <end position="176"/>
    </location>
</feature>
<evidence type="ECO:0000256" key="8">
    <source>
        <dbReference type="ARBA" id="ARBA00023136"/>
    </source>
</evidence>
<keyword evidence="4" id="KW-0488">Methylation</keyword>
<dbReference type="InterPro" id="IPR022346">
    <property type="entry name" value="T2SS_GspH"/>
</dbReference>
<evidence type="ECO:0000256" key="5">
    <source>
        <dbReference type="ARBA" id="ARBA00022519"/>
    </source>
</evidence>
<comment type="subcellular location">
    <subcellularLocation>
        <location evidence="1">Cell inner membrane</location>
        <topology evidence="1">Single-pass membrane protein</topology>
    </subcellularLocation>
</comment>
<dbReference type="PROSITE" id="PS00409">
    <property type="entry name" value="PROKAR_NTER_METHYL"/>
    <property type="match status" value="1"/>
</dbReference>